<gene>
    <name evidence="2" type="ORF">MCOS_LOCUS431</name>
</gene>
<proteinExistence type="predicted"/>
<dbReference type="AlphaFoldDB" id="A0A0R3U1Z2"/>
<keyword evidence="3" id="KW-1185">Reference proteome</keyword>
<accession>A0A0R3U1Z2</accession>
<sequence>MDDRGVSACVLSTDAGARPLTSKRERERECAVLSLQQRHFDLAYREVIERCTMSALRPATVRLVLNNGPPLPMPMQVPPGHLVQQIVDEDGVLTHVILSSISPYPQFKTGTPGLGNAPPNGPLPPANRCPVSGLPRPRFGATGGVNVIISPKTSPGLAVAGPAWPTTTMRTAVGEVVAPADAPPAPSAASTERHGRAKPEKQTVVKTEATDEVSPMETPLSAC</sequence>
<organism evidence="2 3">
    <name type="scientific">Mesocestoides corti</name>
    <name type="common">Flatworm</name>
    <dbReference type="NCBI Taxonomy" id="53468"/>
    <lineage>
        <taxon>Eukaryota</taxon>
        <taxon>Metazoa</taxon>
        <taxon>Spiralia</taxon>
        <taxon>Lophotrochozoa</taxon>
        <taxon>Platyhelminthes</taxon>
        <taxon>Cestoda</taxon>
        <taxon>Eucestoda</taxon>
        <taxon>Cyclophyllidea</taxon>
        <taxon>Mesocestoididae</taxon>
        <taxon>Mesocestoides</taxon>
    </lineage>
</organism>
<feature type="compositionally biased region" description="Basic and acidic residues" evidence="1">
    <location>
        <begin position="191"/>
        <end position="203"/>
    </location>
</feature>
<dbReference type="STRING" id="53468.A0A0R3U1Z2"/>
<dbReference type="Proteomes" id="UP000267029">
    <property type="component" value="Unassembled WGS sequence"/>
</dbReference>
<dbReference type="EMBL" id="UXSR01000037">
    <property type="protein sequence ID" value="VDD74428.1"/>
    <property type="molecule type" value="Genomic_DNA"/>
</dbReference>
<evidence type="ECO:0000313" key="2">
    <source>
        <dbReference type="EMBL" id="VDD74428.1"/>
    </source>
</evidence>
<feature type="region of interest" description="Disordered" evidence="1">
    <location>
        <begin position="179"/>
        <end position="223"/>
    </location>
</feature>
<protein>
    <submittedName>
        <fullName evidence="2">Uncharacterized protein</fullName>
    </submittedName>
</protein>
<name>A0A0R3U1Z2_MESCO</name>
<dbReference type="OrthoDB" id="6288582at2759"/>
<evidence type="ECO:0000256" key="1">
    <source>
        <dbReference type="SAM" id="MobiDB-lite"/>
    </source>
</evidence>
<reference evidence="2 3" key="1">
    <citation type="submission" date="2018-10" db="EMBL/GenBank/DDBJ databases">
        <authorList>
            <consortium name="Pathogen Informatics"/>
        </authorList>
    </citation>
    <scope>NUCLEOTIDE SEQUENCE [LARGE SCALE GENOMIC DNA]</scope>
</reference>
<evidence type="ECO:0000313" key="3">
    <source>
        <dbReference type="Proteomes" id="UP000267029"/>
    </source>
</evidence>